<comment type="similarity">
    <text evidence="1">Belongs to the bystin family.</text>
</comment>
<gene>
    <name evidence="3" type="ORF">BT67DRAFT_380468</name>
</gene>
<evidence type="ECO:0000256" key="1">
    <source>
        <dbReference type="ARBA" id="ARBA00007114"/>
    </source>
</evidence>
<evidence type="ECO:0000313" key="3">
    <source>
        <dbReference type="EMBL" id="KAK4134286.1"/>
    </source>
</evidence>
<sequence>MPKATAAMSSHKRRHNPLEDDLVSTGVLKNREGKPSKRAAKTGAAEQTYVDAKASRKILAMSRDLIDEEELQSASSNRASGPSAFDFDQARLGPDSDHEEDFVNEEAWGDDEDVVEEIEVDAADLETFNQFVTPTLNDDPLLTHGWDGKPADGTEEQGQSTNLADLIMAKIAEQEAMRGGRQEELINPIEEDYELPPKVVEVFTKIGLILARYKSGPLPKPFKILPQIPHWEDILQITRPESWTPNACYAATRIFVSAKPLVVQRFMEMVILEHVREDIYENKKLNVHLFNCLKRGLYKPAGFFKGFLFPLAASGTCTLREAQIISAVLARVSIPVLHSAAAIKTLCDIAAEQASQQSECVSATNYMLKVLLEKKYALPWQCVDSLVFHFLRYAAAARDVESAPKALPVIFHQCMLVFAQRYRNDITEDQREALLDLLLNHGHDKISPEIRRELLAGRGRGVPLEQAGPAFDGDDTMQVD</sequence>
<dbReference type="GO" id="GO:0005737">
    <property type="term" value="C:cytoplasm"/>
    <property type="evidence" value="ECO:0007669"/>
    <property type="project" value="TreeGrafter"/>
</dbReference>
<evidence type="ECO:0000313" key="4">
    <source>
        <dbReference type="Proteomes" id="UP001304895"/>
    </source>
</evidence>
<keyword evidence="4" id="KW-1185">Reference proteome</keyword>
<protein>
    <submittedName>
        <fullName evidence="3">Bystin-domain-containing protein</fullName>
    </submittedName>
</protein>
<evidence type="ECO:0000256" key="2">
    <source>
        <dbReference type="SAM" id="MobiDB-lite"/>
    </source>
</evidence>
<feature type="region of interest" description="Disordered" evidence="2">
    <location>
        <begin position="1"/>
        <end position="48"/>
    </location>
</feature>
<dbReference type="GO" id="GO:0006364">
    <property type="term" value="P:rRNA processing"/>
    <property type="evidence" value="ECO:0007669"/>
    <property type="project" value="TreeGrafter"/>
</dbReference>
<organism evidence="3 4">
    <name type="scientific">Trichocladium antarcticum</name>
    <dbReference type="NCBI Taxonomy" id="1450529"/>
    <lineage>
        <taxon>Eukaryota</taxon>
        <taxon>Fungi</taxon>
        <taxon>Dikarya</taxon>
        <taxon>Ascomycota</taxon>
        <taxon>Pezizomycotina</taxon>
        <taxon>Sordariomycetes</taxon>
        <taxon>Sordariomycetidae</taxon>
        <taxon>Sordariales</taxon>
        <taxon>Chaetomiaceae</taxon>
        <taxon>Trichocladium</taxon>
    </lineage>
</organism>
<accession>A0AAN6ZDZ3</accession>
<dbReference type="InterPro" id="IPR007955">
    <property type="entry name" value="Bystin"/>
</dbReference>
<dbReference type="GO" id="GO:0030688">
    <property type="term" value="C:preribosome, small subunit precursor"/>
    <property type="evidence" value="ECO:0007669"/>
    <property type="project" value="TreeGrafter"/>
</dbReference>
<dbReference type="PANTHER" id="PTHR12821">
    <property type="entry name" value="BYSTIN"/>
    <property type="match status" value="1"/>
</dbReference>
<dbReference type="GO" id="GO:0005730">
    <property type="term" value="C:nucleolus"/>
    <property type="evidence" value="ECO:0007669"/>
    <property type="project" value="TreeGrafter"/>
</dbReference>
<dbReference type="EMBL" id="MU853409">
    <property type="protein sequence ID" value="KAK4134286.1"/>
    <property type="molecule type" value="Genomic_DNA"/>
</dbReference>
<proteinExistence type="inferred from homology"/>
<dbReference type="Pfam" id="PF05291">
    <property type="entry name" value="Bystin"/>
    <property type="match status" value="1"/>
</dbReference>
<dbReference type="PANTHER" id="PTHR12821:SF0">
    <property type="entry name" value="BYSTIN"/>
    <property type="match status" value="1"/>
</dbReference>
<dbReference type="Proteomes" id="UP001304895">
    <property type="component" value="Unassembled WGS sequence"/>
</dbReference>
<name>A0AAN6ZDZ3_9PEZI</name>
<dbReference type="GO" id="GO:0030515">
    <property type="term" value="F:snoRNA binding"/>
    <property type="evidence" value="ECO:0007669"/>
    <property type="project" value="TreeGrafter"/>
</dbReference>
<reference evidence="3" key="1">
    <citation type="journal article" date="2023" name="Mol. Phylogenet. Evol.">
        <title>Genome-scale phylogeny and comparative genomics of the fungal order Sordariales.</title>
        <authorList>
            <person name="Hensen N."/>
            <person name="Bonometti L."/>
            <person name="Westerberg I."/>
            <person name="Brannstrom I.O."/>
            <person name="Guillou S."/>
            <person name="Cros-Aarteil S."/>
            <person name="Calhoun S."/>
            <person name="Haridas S."/>
            <person name="Kuo A."/>
            <person name="Mondo S."/>
            <person name="Pangilinan J."/>
            <person name="Riley R."/>
            <person name="LaButti K."/>
            <person name="Andreopoulos B."/>
            <person name="Lipzen A."/>
            <person name="Chen C."/>
            <person name="Yan M."/>
            <person name="Daum C."/>
            <person name="Ng V."/>
            <person name="Clum A."/>
            <person name="Steindorff A."/>
            <person name="Ohm R.A."/>
            <person name="Martin F."/>
            <person name="Silar P."/>
            <person name="Natvig D.O."/>
            <person name="Lalanne C."/>
            <person name="Gautier V."/>
            <person name="Ament-Velasquez S.L."/>
            <person name="Kruys A."/>
            <person name="Hutchinson M.I."/>
            <person name="Powell A.J."/>
            <person name="Barry K."/>
            <person name="Miller A.N."/>
            <person name="Grigoriev I.V."/>
            <person name="Debuchy R."/>
            <person name="Gladieux P."/>
            <person name="Hiltunen Thoren M."/>
            <person name="Johannesson H."/>
        </authorList>
    </citation>
    <scope>NUCLEOTIDE SEQUENCE</scope>
    <source>
        <strain evidence="3">CBS 123565</strain>
    </source>
</reference>
<reference evidence="3" key="2">
    <citation type="submission" date="2023-05" db="EMBL/GenBank/DDBJ databases">
        <authorList>
            <consortium name="Lawrence Berkeley National Laboratory"/>
            <person name="Steindorff A."/>
            <person name="Hensen N."/>
            <person name="Bonometti L."/>
            <person name="Westerberg I."/>
            <person name="Brannstrom I.O."/>
            <person name="Guillou S."/>
            <person name="Cros-Aarteil S."/>
            <person name="Calhoun S."/>
            <person name="Haridas S."/>
            <person name="Kuo A."/>
            <person name="Mondo S."/>
            <person name="Pangilinan J."/>
            <person name="Riley R."/>
            <person name="Labutti K."/>
            <person name="Andreopoulos B."/>
            <person name="Lipzen A."/>
            <person name="Chen C."/>
            <person name="Yanf M."/>
            <person name="Daum C."/>
            <person name="Ng V."/>
            <person name="Clum A."/>
            <person name="Ohm R."/>
            <person name="Martin F."/>
            <person name="Silar P."/>
            <person name="Natvig D."/>
            <person name="Lalanne C."/>
            <person name="Gautier V."/>
            <person name="Ament-Velasquez S.L."/>
            <person name="Kruys A."/>
            <person name="Hutchinson M.I."/>
            <person name="Powell A.J."/>
            <person name="Barry K."/>
            <person name="Miller A.N."/>
            <person name="Grigoriev I.V."/>
            <person name="Debuchy R."/>
            <person name="Gladieux P."/>
            <person name="Thoren M.H."/>
            <person name="Johannesson H."/>
        </authorList>
    </citation>
    <scope>NUCLEOTIDE SEQUENCE</scope>
    <source>
        <strain evidence="3">CBS 123565</strain>
    </source>
</reference>
<comment type="caution">
    <text evidence="3">The sequence shown here is derived from an EMBL/GenBank/DDBJ whole genome shotgun (WGS) entry which is preliminary data.</text>
</comment>
<dbReference type="AlphaFoldDB" id="A0AAN6ZDZ3"/>